<dbReference type="STRING" id="670482.SAMN04488542_10929"/>
<dbReference type="Proteomes" id="UP000198972">
    <property type="component" value="Unassembled WGS sequence"/>
</dbReference>
<sequence>MLRPHKGVIGILVSESKGPFPFSENNYCRKLCLIGNKQGMHIYVFCPSSITQDRSTVQGYCYEKGNWNRRSSPLPDILYDRCFSHDRKDQQRKQNALSLLYEKQPFIYLARGLTGKWSVYQVLKKYPDLTLYLPETHKYTGADQLSEWLRTHNGQGFMKPQNGTHGKRTMHIKVSSPQEGLRLIGRDNSNNIFKRKFPSVQEGFEWIHKFIGNRPFLLQTYLNLNSTQGEPFDIRVLMQKNSKGIWEITGRAARVGQKHSLTSNLHGGGSAHKALPFLCREFGENGGRNAITVIDHLSKDIPLYLESHFGRLAELGIDFGVDRQGKVWILEVNSKPGRSSFFRIGDYKSARKSIENPIGYARYLLLSKP</sequence>
<name>A0A1G7K651_9BACL</name>
<evidence type="ECO:0000313" key="1">
    <source>
        <dbReference type="EMBL" id="SDF32703.1"/>
    </source>
</evidence>
<dbReference type="SUPFAM" id="SSF56059">
    <property type="entry name" value="Glutathione synthetase ATP-binding domain-like"/>
    <property type="match status" value="1"/>
</dbReference>
<dbReference type="InterPro" id="IPR026838">
    <property type="entry name" value="YheC/D"/>
</dbReference>
<dbReference type="AlphaFoldDB" id="A0A1G7K651"/>
<dbReference type="RefSeq" id="WP_091228984.1">
    <property type="nucleotide sequence ID" value="NZ_FNBG01000009.1"/>
</dbReference>
<keyword evidence="2" id="KW-1185">Reference proteome</keyword>
<organism evidence="1 2">
    <name type="scientific">Fontibacillus panacisegetis</name>
    <dbReference type="NCBI Taxonomy" id="670482"/>
    <lineage>
        <taxon>Bacteria</taxon>
        <taxon>Bacillati</taxon>
        <taxon>Bacillota</taxon>
        <taxon>Bacilli</taxon>
        <taxon>Bacillales</taxon>
        <taxon>Paenibacillaceae</taxon>
        <taxon>Fontibacillus</taxon>
    </lineage>
</organism>
<dbReference type="EMBL" id="FNBG01000009">
    <property type="protein sequence ID" value="SDF32703.1"/>
    <property type="molecule type" value="Genomic_DNA"/>
</dbReference>
<dbReference type="Pfam" id="PF14398">
    <property type="entry name" value="ATPgrasp_YheCD"/>
    <property type="match status" value="1"/>
</dbReference>
<accession>A0A1G7K651</accession>
<proteinExistence type="predicted"/>
<gene>
    <name evidence="1" type="ORF">SAMN04488542_10929</name>
</gene>
<reference evidence="1 2" key="1">
    <citation type="submission" date="2016-10" db="EMBL/GenBank/DDBJ databases">
        <authorList>
            <person name="de Groot N.N."/>
        </authorList>
    </citation>
    <scope>NUCLEOTIDE SEQUENCE [LARGE SCALE GENOMIC DNA]</scope>
    <source>
        <strain evidence="1 2">DSM 28129</strain>
    </source>
</reference>
<evidence type="ECO:0000313" key="2">
    <source>
        <dbReference type="Proteomes" id="UP000198972"/>
    </source>
</evidence>
<dbReference type="Gene3D" id="3.30.470.20">
    <property type="entry name" value="ATP-grasp fold, B domain"/>
    <property type="match status" value="1"/>
</dbReference>
<protein>
    <submittedName>
        <fullName evidence="1">YheC/D like ATP-grasp</fullName>
    </submittedName>
</protein>
<dbReference type="OrthoDB" id="7869153at2"/>